<evidence type="ECO:0000256" key="6">
    <source>
        <dbReference type="ARBA" id="ARBA00022516"/>
    </source>
</evidence>
<evidence type="ECO:0000256" key="7">
    <source>
        <dbReference type="ARBA" id="ARBA00022679"/>
    </source>
</evidence>
<evidence type="ECO:0000313" key="18">
    <source>
        <dbReference type="EMBL" id="MBC2600348.1"/>
    </source>
</evidence>
<feature type="transmembrane region" description="Helical" evidence="17">
    <location>
        <begin position="155"/>
        <end position="183"/>
    </location>
</feature>
<keyword evidence="11 17" id="KW-0472">Membrane</keyword>
<dbReference type="InterPro" id="IPR004570">
    <property type="entry name" value="Phosphatidylglycerol_P_synth"/>
</dbReference>
<gene>
    <name evidence="18" type="primary">pgsA</name>
    <name evidence="18" type="ORF">H5P30_00985</name>
</gene>
<evidence type="ECO:0000256" key="3">
    <source>
        <dbReference type="ARBA" id="ARBA00010441"/>
    </source>
</evidence>
<dbReference type="Proteomes" id="UP000525652">
    <property type="component" value="Unassembled WGS sequence"/>
</dbReference>
<keyword evidence="8 17" id="KW-0812">Transmembrane</keyword>
<dbReference type="RefSeq" id="WP_185691098.1">
    <property type="nucleotide sequence ID" value="NZ_JACHVA010000016.1"/>
</dbReference>
<dbReference type="EC" id="2.7.8.5" evidence="4 15"/>
<keyword evidence="7 16" id="KW-0808">Transferase</keyword>
<evidence type="ECO:0000256" key="12">
    <source>
        <dbReference type="ARBA" id="ARBA00023209"/>
    </source>
</evidence>
<dbReference type="GO" id="GO:0046474">
    <property type="term" value="P:glycerophospholipid biosynthetic process"/>
    <property type="evidence" value="ECO:0007669"/>
    <property type="project" value="TreeGrafter"/>
</dbReference>
<evidence type="ECO:0000256" key="5">
    <source>
        <dbReference type="ARBA" id="ARBA00014944"/>
    </source>
</evidence>
<accession>A0A7X1E2X6</accession>
<comment type="catalytic activity">
    <reaction evidence="14">
        <text>a CDP-1,2-diacyl-sn-glycerol + sn-glycerol 3-phosphate = a 1,2-diacyl-sn-glycero-3-phospho-(1'-sn-glycero-3'-phosphate) + CMP + H(+)</text>
        <dbReference type="Rhea" id="RHEA:12593"/>
        <dbReference type="ChEBI" id="CHEBI:15378"/>
        <dbReference type="ChEBI" id="CHEBI:57597"/>
        <dbReference type="ChEBI" id="CHEBI:58332"/>
        <dbReference type="ChEBI" id="CHEBI:60110"/>
        <dbReference type="ChEBI" id="CHEBI:60377"/>
        <dbReference type="EC" id="2.7.8.5"/>
    </reaction>
</comment>
<sequence>MSLPNLMTLSRIPFLFIITVCLLLPSPGPILALIFFIIAALTDWADGWIARRSGMVSDFGKLMDALADKILMVGMLVVVLSVNLLPTWTLFFVLLTITREFWITGLRLVAAARGVVLAAEKLGKYKTVFQIISIAFLLLSKSIVVDFGGSLDSGFAWFCHWAGILIFLAAAVLTIVSGTVYLWKYRSLMGDSTPSKSDNA</sequence>
<dbReference type="PANTHER" id="PTHR14269:SF11">
    <property type="entry name" value="CDP-DIACYLGLYCEROL--GLYCEROL-3-PHOSPHATE 3-PHOSPHATIDYLTRANSFERASE"/>
    <property type="match status" value="1"/>
</dbReference>
<dbReference type="InterPro" id="IPR048254">
    <property type="entry name" value="CDP_ALCOHOL_P_TRANSF_CS"/>
</dbReference>
<evidence type="ECO:0000313" key="19">
    <source>
        <dbReference type="Proteomes" id="UP000525652"/>
    </source>
</evidence>
<name>A0A7X1E2X6_9BACT</name>
<dbReference type="EMBL" id="JACHVA010000016">
    <property type="protein sequence ID" value="MBC2600348.1"/>
    <property type="molecule type" value="Genomic_DNA"/>
</dbReference>
<dbReference type="AlphaFoldDB" id="A0A7X1E2X6"/>
<evidence type="ECO:0000256" key="17">
    <source>
        <dbReference type="SAM" id="Phobius"/>
    </source>
</evidence>
<comment type="caution">
    <text evidence="18">The sequence shown here is derived from an EMBL/GenBank/DDBJ whole genome shotgun (WGS) entry which is preliminary data.</text>
</comment>
<dbReference type="Pfam" id="PF01066">
    <property type="entry name" value="CDP-OH_P_transf"/>
    <property type="match status" value="1"/>
</dbReference>
<comment type="similarity">
    <text evidence="3 16">Belongs to the CDP-alcohol phosphatidyltransferase class-I family.</text>
</comment>
<evidence type="ECO:0000256" key="11">
    <source>
        <dbReference type="ARBA" id="ARBA00023136"/>
    </source>
</evidence>
<evidence type="ECO:0000256" key="2">
    <source>
        <dbReference type="ARBA" id="ARBA00005042"/>
    </source>
</evidence>
<dbReference type="PANTHER" id="PTHR14269">
    <property type="entry name" value="CDP-DIACYLGLYCEROL--GLYCEROL-3-PHOSPHATE 3-PHOSPHATIDYLTRANSFERASE-RELATED"/>
    <property type="match status" value="1"/>
</dbReference>
<evidence type="ECO:0000256" key="15">
    <source>
        <dbReference type="NCBIfam" id="TIGR00560"/>
    </source>
</evidence>
<keyword evidence="9 17" id="KW-1133">Transmembrane helix</keyword>
<evidence type="ECO:0000256" key="9">
    <source>
        <dbReference type="ARBA" id="ARBA00022989"/>
    </source>
</evidence>
<dbReference type="GO" id="GO:0016020">
    <property type="term" value="C:membrane"/>
    <property type="evidence" value="ECO:0007669"/>
    <property type="project" value="UniProtKB-SubCell"/>
</dbReference>
<feature type="transmembrane region" description="Helical" evidence="17">
    <location>
        <begin position="70"/>
        <end position="95"/>
    </location>
</feature>
<dbReference type="PROSITE" id="PS00379">
    <property type="entry name" value="CDP_ALCOHOL_P_TRANSF"/>
    <property type="match status" value="1"/>
</dbReference>
<protein>
    <recommendedName>
        <fullName evidence="5 15">CDP-diacylglycerol--glycerol-3-phosphate 3-phosphatidyltransferase</fullName>
        <ecNumber evidence="4 15">2.7.8.5</ecNumber>
    </recommendedName>
</protein>
<dbReference type="InterPro" id="IPR000462">
    <property type="entry name" value="CDP-OH_P_trans"/>
</dbReference>
<keyword evidence="10" id="KW-0443">Lipid metabolism</keyword>
<comment type="pathway">
    <text evidence="2">Phospholipid metabolism; phosphatidylglycerol biosynthesis; phosphatidylglycerol from CDP-diacylglycerol: step 1/2.</text>
</comment>
<keyword evidence="12" id="KW-0594">Phospholipid biosynthesis</keyword>
<evidence type="ECO:0000256" key="14">
    <source>
        <dbReference type="ARBA" id="ARBA00048586"/>
    </source>
</evidence>
<feature type="transmembrane region" description="Helical" evidence="17">
    <location>
        <begin position="12"/>
        <end position="42"/>
    </location>
</feature>
<evidence type="ECO:0000256" key="8">
    <source>
        <dbReference type="ARBA" id="ARBA00022692"/>
    </source>
</evidence>
<dbReference type="PIRSF" id="PIRSF000847">
    <property type="entry name" value="Phos_ph_gly_syn"/>
    <property type="match status" value="1"/>
</dbReference>
<keyword evidence="6" id="KW-0444">Lipid biosynthesis</keyword>
<proteinExistence type="inferred from homology"/>
<reference evidence="18 19" key="1">
    <citation type="submission" date="2020-07" db="EMBL/GenBank/DDBJ databases">
        <authorList>
            <person name="Feng X."/>
        </authorList>
    </citation>
    <scope>NUCLEOTIDE SEQUENCE [LARGE SCALE GENOMIC DNA]</scope>
    <source>
        <strain evidence="18 19">JCM14086</strain>
    </source>
</reference>
<organism evidence="18 19">
    <name type="scientific">Puniceicoccus vermicola</name>
    <dbReference type="NCBI Taxonomy" id="388746"/>
    <lineage>
        <taxon>Bacteria</taxon>
        <taxon>Pseudomonadati</taxon>
        <taxon>Verrucomicrobiota</taxon>
        <taxon>Opitutia</taxon>
        <taxon>Puniceicoccales</taxon>
        <taxon>Puniceicoccaceae</taxon>
        <taxon>Puniceicoccus</taxon>
    </lineage>
</organism>
<evidence type="ECO:0000256" key="10">
    <source>
        <dbReference type="ARBA" id="ARBA00023098"/>
    </source>
</evidence>
<feature type="transmembrane region" description="Helical" evidence="17">
    <location>
        <begin position="131"/>
        <end position="149"/>
    </location>
</feature>
<dbReference type="NCBIfam" id="TIGR00560">
    <property type="entry name" value="pgsA"/>
    <property type="match status" value="1"/>
</dbReference>
<dbReference type="Gene3D" id="1.20.120.1760">
    <property type="match status" value="1"/>
</dbReference>
<dbReference type="GO" id="GO:0008444">
    <property type="term" value="F:CDP-diacylglycerol-glycerol-3-phosphate 3-phosphatidyltransferase activity"/>
    <property type="evidence" value="ECO:0007669"/>
    <property type="project" value="UniProtKB-UniRule"/>
</dbReference>
<dbReference type="InterPro" id="IPR043130">
    <property type="entry name" value="CDP-OH_PTrfase_TM_dom"/>
</dbReference>
<evidence type="ECO:0000256" key="16">
    <source>
        <dbReference type="RuleBase" id="RU003750"/>
    </source>
</evidence>
<evidence type="ECO:0000256" key="1">
    <source>
        <dbReference type="ARBA" id="ARBA00004141"/>
    </source>
</evidence>
<keyword evidence="13" id="KW-1208">Phospholipid metabolism</keyword>
<evidence type="ECO:0000256" key="13">
    <source>
        <dbReference type="ARBA" id="ARBA00023264"/>
    </source>
</evidence>
<comment type="subcellular location">
    <subcellularLocation>
        <location evidence="1">Membrane</location>
        <topology evidence="1">Multi-pass membrane protein</topology>
    </subcellularLocation>
</comment>
<evidence type="ECO:0000256" key="4">
    <source>
        <dbReference type="ARBA" id="ARBA00013170"/>
    </source>
</evidence>
<dbReference type="InterPro" id="IPR050324">
    <property type="entry name" value="CDP-alcohol_PTase-I"/>
</dbReference>
<keyword evidence="19" id="KW-1185">Reference proteome</keyword>